<dbReference type="InterPro" id="IPR001789">
    <property type="entry name" value="Sig_transdc_resp-reg_receiver"/>
</dbReference>
<feature type="domain" description="Histidine kinase" evidence="6">
    <location>
        <begin position="778"/>
        <end position="1002"/>
    </location>
</feature>
<feature type="domain" description="PAS" evidence="8">
    <location>
        <begin position="632"/>
        <end position="702"/>
    </location>
</feature>
<dbReference type="PROSITE" id="PS50113">
    <property type="entry name" value="PAC"/>
    <property type="match status" value="2"/>
</dbReference>
<evidence type="ECO:0000256" key="2">
    <source>
        <dbReference type="ARBA" id="ARBA00012438"/>
    </source>
</evidence>
<dbReference type="PROSITE" id="PS50112">
    <property type="entry name" value="PAS"/>
    <property type="match status" value="2"/>
</dbReference>
<evidence type="ECO:0000313" key="10">
    <source>
        <dbReference type="EMBL" id="BDI03453.1"/>
    </source>
</evidence>
<dbReference type="InterPro" id="IPR003594">
    <property type="entry name" value="HATPase_dom"/>
</dbReference>
<accession>A0ABM7YGX7</accession>
<dbReference type="PRINTS" id="PR00344">
    <property type="entry name" value="BCTRLSENSOR"/>
</dbReference>
<dbReference type="InterPro" id="IPR003661">
    <property type="entry name" value="HisK_dim/P_dom"/>
</dbReference>
<dbReference type="SMART" id="SM00387">
    <property type="entry name" value="HATPase_c"/>
    <property type="match status" value="2"/>
</dbReference>
<dbReference type="SUPFAM" id="SSF55874">
    <property type="entry name" value="ATPase domain of HSP90 chaperone/DNA topoisomerase II/histidine kinase"/>
    <property type="match status" value="2"/>
</dbReference>
<dbReference type="Gene3D" id="1.10.287.130">
    <property type="match status" value="2"/>
</dbReference>
<dbReference type="InterPro" id="IPR013656">
    <property type="entry name" value="PAS_4"/>
</dbReference>
<sequence length="1015" mass="110596">MDPASPAWPNAPLRVGAVTLSPSDDAQTQREKLARVVLDAMYQFVGLLDAEGRTLEINRAALDGAGLRLEDIRGRPFWEARWFQVSRESIEQQRDFVRRARGGEFIRCDLEVYGEAAGDRTIVVDFSLLPVRDDRGRVAFLLAEGRNITAKKLAEAEVARKNAELQRLLDTVRQMDQLKSDLFANVSHELRTPLALILGPTDELLTHGTNLTEPQRRQLQLVRRSAATLLKHVDDLLDLARLDARKVDLRCEPVDLAALLRVLAEPFQTLAPQRELTYSVTAPPTLPALVDPEKFERIALNLLSNAFKFTPPGGRVRCTLEPLVDSQGEGRCLLSVQDSGPGVPPEQRQTVFERFRQLQQGTTREHGGTGLGLAIAKEFVDLHHGSIAVTAAPGGGALFQVELPLQPPPGSFVVTRSPDAPDPPPSAHATDAMLEGVIAELQAPETGDSGDTGAPVTPTLPPPCPNQAATDAAAADERPTVLVVEDNPEMRRFVTDALRGECRVTAVADGQAALEQVLAAPPDLVVTDLMLPRLGGDQLVEAMRARPELADLPVLVLSARGDEALRTRLLTDAVQDYVTKPFSAQELRARVRNLAAMKHTRDVLKRELAVQGGDLTHMTRRLIASRRALQESEQRWWTVYEHSPVGLALIDADGPIRTANPAFRAMLGYSAEELRAGTLRQITPEEDRASTQERVTRLLAGTVREYHVQRRYLRRDGTPVWTHTSVALVPGLSEANPLLLVVAKDISEQKRAEQALAQTRAELTQVSRASTLGELAASIAHEVNQPLAAIATNGQAGLRWLESPQPSTDEAKDSLRRIVRDAHRAGEVITRIRAFLRRGEQPKVPAAPMDVAQAAEETLALLRGEAAARGIELRLSRPDDAQPPLPPVRADRVQVQQVLLNLVMNAMESIDRRAGPRREVDITLAAESPDHVRVDVTDSGAGIDPVLAERLFEAFQTTKPGGMGMGLAICRSIVESHGGRLWTATPSPGAGATFSFTLPVEAGDVRDASITPEAP</sequence>
<evidence type="ECO:0000313" key="11">
    <source>
        <dbReference type="Proteomes" id="UP001057498"/>
    </source>
</evidence>
<protein>
    <recommendedName>
        <fullName evidence="2">histidine kinase</fullName>
        <ecNumber evidence="2">2.7.13.3</ecNumber>
    </recommendedName>
</protein>
<feature type="domain" description="PAC" evidence="9">
    <location>
        <begin position="108"/>
        <end position="160"/>
    </location>
</feature>
<dbReference type="InterPro" id="IPR001610">
    <property type="entry name" value="PAC"/>
</dbReference>
<feature type="coiled-coil region" evidence="5">
    <location>
        <begin position="151"/>
        <end position="178"/>
    </location>
</feature>
<keyword evidence="3 4" id="KW-0597">Phosphoprotein</keyword>
<dbReference type="PANTHER" id="PTHR43547">
    <property type="entry name" value="TWO-COMPONENT HISTIDINE KINASE"/>
    <property type="match status" value="1"/>
</dbReference>
<evidence type="ECO:0000256" key="4">
    <source>
        <dbReference type="PROSITE-ProRule" id="PRU00169"/>
    </source>
</evidence>
<dbReference type="InterPro" id="IPR000700">
    <property type="entry name" value="PAS-assoc_C"/>
</dbReference>
<organism evidence="10 11">
    <name type="scientific">Sphaerotilus microaerophilus</name>
    <dbReference type="NCBI Taxonomy" id="2914710"/>
    <lineage>
        <taxon>Bacteria</taxon>
        <taxon>Pseudomonadati</taxon>
        <taxon>Pseudomonadota</taxon>
        <taxon>Betaproteobacteria</taxon>
        <taxon>Burkholderiales</taxon>
        <taxon>Sphaerotilaceae</taxon>
        <taxon>Sphaerotilus</taxon>
    </lineage>
</organism>
<dbReference type="RefSeq" id="WP_251971740.1">
    <property type="nucleotide sequence ID" value="NZ_AP025730.1"/>
</dbReference>
<name>A0ABM7YGX7_9BURK</name>
<evidence type="ECO:0000259" key="9">
    <source>
        <dbReference type="PROSITE" id="PS50113"/>
    </source>
</evidence>
<dbReference type="SMART" id="SM00086">
    <property type="entry name" value="PAC"/>
    <property type="match status" value="2"/>
</dbReference>
<dbReference type="SUPFAM" id="SSF52172">
    <property type="entry name" value="CheY-like"/>
    <property type="match status" value="1"/>
</dbReference>
<dbReference type="PROSITE" id="PS50110">
    <property type="entry name" value="RESPONSE_REGULATORY"/>
    <property type="match status" value="1"/>
</dbReference>
<evidence type="ECO:0000259" key="8">
    <source>
        <dbReference type="PROSITE" id="PS50112"/>
    </source>
</evidence>
<dbReference type="PANTHER" id="PTHR43547:SF2">
    <property type="entry name" value="HYBRID SIGNAL TRANSDUCTION HISTIDINE KINASE C"/>
    <property type="match status" value="1"/>
</dbReference>
<evidence type="ECO:0000259" key="7">
    <source>
        <dbReference type="PROSITE" id="PS50110"/>
    </source>
</evidence>
<comment type="catalytic activity">
    <reaction evidence="1">
        <text>ATP + protein L-histidine = ADP + protein N-phospho-L-histidine.</text>
        <dbReference type="EC" id="2.7.13.3"/>
    </reaction>
</comment>
<dbReference type="PROSITE" id="PS50109">
    <property type="entry name" value="HIS_KIN"/>
    <property type="match status" value="2"/>
</dbReference>
<dbReference type="NCBIfam" id="TIGR00229">
    <property type="entry name" value="sensory_box"/>
    <property type="match status" value="2"/>
</dbReference>
<reference evidence="10" key="1">
    <citation type="submission" date="2022-04" db="EMBL/GenBank/DDBJ databases">
        <title>Whole genome sequence of Sphaerotilus sp. FB-5.</title>
        <authorList>
            <person name="Takeda M."/>
            <person name="Narihara S."/>
            <person name="Akimoto M."/>
            <person name="Akimoto R."/>
            <person name="Nishiyashiki S."/>
            <person name="Murakami T."/>
        </authorList>
    </citation>
    <scope>NUCLEOTIDE SEQUENCE</scope>
    <source>
        <strain evidence="10">FB-5</strain>
    </source>
</reference>
<evidence type="ECO:0000256" key="5">
    <source>
        <dbReference type="SAM" id="Coils"/>
    </source>
</evidence>
<dbReference type="Gene3D" id="3.30.450.20">
    <property type="entry name" value="PAS domain"/>
    <property type="match status" value="2"/>
</dbReference>
<dbReference type="Proteomes" id="UP001057498">
    <property type="component" value="Chromosome"/>
</dbReference>
<feature type="domain" description="PAS" evidence="8">
    <location>
        <begin position="30"/>
        <end position="75"/>
    </location>
</feature>
<feature type="modified residue" description="4-aspartylphosphate" evidence="4">
    <location>
        <position position="528"/>
    </location>
</feature>
<feature type="domain" description="Response regulatory" evidence="7">
    <location>
        <begin position="480"/>
        <end position="595"/>
    </location>
</feature>
<dbReference type="SMART" id="SM00448">
    <property type="entry name" value="REC"/>
    <property type="match status" value="1"/>
</dbReference>
<dbReference type="Pfam" id="PF00072">
    <property type="entry name" value="Response_reg"/>
    <property type="match status" value="1"/>
</dbReference>
<dbReference type="Pfam" id="PF00512">
    <property type="entry name" value="HisKA"/>
    <property type="match status" value="2"/>
</dbReference>
<dbReference type="EMBL" id="AP025730">
    <property type="protein sequence ID" value="BDI03453.1"/>
    <property type="molecule type" value="Genomic_DNA"/>
</dbReference>
<proteinExistence type="predicted"/>
<dbReference type="Gene3D" id="3.40.50.2300">
    <property type="match status" value="1"/>
</dbReference>
<dbReference type="SMART" id="SM00091">
    <property type="entry name" value="PAS"/>
    <property type="match status" value="2"/>
</dbReference>
<evidence type="ECO:0000256" key="1">
    <source>
        <dbReference type="ARBA" id="ARBA00000085"/>
    </source>
</evidence>
<feature type="domain" description="Histidine kinase" evidence="6">
    <location>
        <begin position="185"/>
        <end position="407"/>
    </location>
</feature>
<dbReference type="Gene3D" id="3.30.565.10">
    <property type="entry name" value="Histidine kinase-like ATPase, C-terminal domain"/>
    <property type="match status" value="2"/>
</dbReference>
<dbReference type="Pfam" id="PF08448">
    <property type="entry name" value="PAS_4"/>
    <property type="match status" value="2"/>
</dbReference>
<dbReference type="SUPFAM" id="SSF55785">
    <property type="entry name" value="PYP-like sensor domain (PAS domain)"/>
    <property type="match status" value="2"/>
</dbReference>
<dbReference type="InterPro" id="IPR035965">
    <property type="entry name" value="PAS-like_dom_sf"/>
</dbReference>
<dbReference type="CDD" id="cd00082">
    <property type="entry name" value="HisKA"/>
    <property type="match status" value="2"/>
</dbReference>
<dbReference type="Pfam" id="PF02518">
    <property type="entry name" value="HATPase_c"/>
    <property type="match status" value="2"/>
</dbReference>
<dbReference type="InterPro" id="IPR004358">
    <property type="entry name" value="Sig_transdc_His_kin-like_C"/>
</dbReference>
<keyword evidence="11" id="KW-1185">Reference proteome</keyword>
<dbReference type="InterPro" id="IPR036890">
    <property type="entry name" value="HATPase_C_sf"/>
</dbReference>
<dbReference type="SUPFAM" id="SSF47384">
    <property type="entry name" value="Homodimeric domain of signal transducing histidine kinase"/>
    <property type="match status" value="2"/>
</dbReference>
<keyword evidence="5" id="KW-0175">Coiled coil</keyword>
<dbReference type="CDD" id="cd00130">
    <property type="entry name" value="PAS"/>
    <property type="match status" value="2"/>
</dbReference>
<dbReference type="InterPro" id="IPR000014">
    <property type="entry name" value="PAS"/>
</dbReference>
<dbReference type="InterPro" id="IPR011006">
    <property type="entry name" value="CheY-like_superfamily"/>
</dbReference>
<evidence type="ECO:0000256" key="3">
    <source>
        <dbReference type="ARBA" id="ARBA00022553"/>
    </source>
</evidence>
<dbReference type="InterPro" id="IPR036097">
    <property type="entry name" value="HisK_dim/P_sf"/>
</dbReference>
<dbReference type="InterPro" id="IPR005467">
    <property type="entry name" value="His_kinase_dom"/>
</dbReference>
<dbReference type="SMART" id="SM00388">
    <property type="entry name" value="HisKA"/>
    <property type="match status" value="2"/>
</dbReference>
<evidence type="ECO:0000259" key="6">
    <source>
        <dbReference type="PROSITE" id="PS50109"/>
    </source>
</evidence>
<gene>
    <name evidence="10" type="ORF">CATMQ487_04230</name>
</gene>
<dbReference type="EC" id="2.7.13.3" evidence="2"/>
<feature type="domain" description="PAC" evidence="9">
    <location>
        <begin position="706"/>
        <end position="758"/>
    </location>
</feature>